<evidence type="ECO:0000313" key="3">
    <source>
        <dbReference type="EMBL" id="KDN72359.1"/>
    </source>
</evidence>
<feature type="region of interest" description="Disordered" evidence="1">
    <location>
        <begin position="263"/>
        <end position="345"/>
    </location>
</feature>
<gene>
    <name evidence="3" type="ORF">CSUB01_00042</name>
</gene>
<dbReference type="HOGENOM" id="CLU_804140_0_0_1"/>
<name>A0A066XXE2_COLSU</name>
<feature type="compositionally biased region" description="Acidic residues" evidence="1">
    <location>
        <begin position="263"/>
        <end position="307"/>
    </location>
</feature>
<feature type="transmembrane region" description="Helical" evidence="2">
    <location>
        <begin position="33"/>
        <end position="60"/>
    </location>
</feature>
<accession>A0A066XXE2</accession>
<keyword evidence="2" id="KW-0812">Transmembrane</keyword>
<dbReference type="eggNOG" id="ENOG502SX92">
    <property type="taxonomic scope" value="Eukaryota"/>
</dbReference>
<evidence type="ECO:0000256" key="1">
    <source>
        <dbReference type="SAM" id="MobiDB-lite"/>
    </source>
</evidence>
<proteinExistence type="predicted"/>
<organism evidence="3 4">
    <name type="scientific">Colletotrichum sublineola</name>
    <name type="common">Sorghum anthracnose fungus</name>
    <dbReference type="NCBI Taxonomy" id="1173701"/>
    <lineage>
        <taxon>Eukaryota</taxon>
        <taxon>Fungi</taxon>
        <taxon>Dikarya</taxon>
        <taxon>Ascomycota</taxon>
        <taxon>Pezizomycotina</taxon>
        <taxon>Sordariomycetes</taxon>
        <taxon>Hypocreomycetidae</taxon>
        <taxon>Glomerellales</taxon>
        <taxon>Glomerellaceae</taxon>
        <taxon>Colletotrichum</taxon>
        <taxon>Colletotrichum graminicola species complex</taxon>
    </lineage>
</organism>
<protein>
    <submittedName>
        <fullName evidence="3">Uncharacterized protein</fullName>
    </submittedName>
</protein>
<evidence type="ECO:0000256" key="2">
    <source>
        <dbReference type="SAM" id="Phobius"/>
    </source>
</evidence>
<dbReference type="OMA" id="FEREATY"/>
<keyword evidence="2" id="KW-1133">Transmembrane helix</keyword>
<evidence type="ECO:0000313" key="4">
    <source>
        <dbReference type="Proteomes" id="UP000027238"/>
    </source>
</evidence>
<dbReference type="Proteomes" id="UP000027238">
    <property type="component" value="Unassembled WGS sequence"/>
</dbReference>
<keyword evidence="2" id="KW-0472">Membrane</keyword>
<reference evidence="4" key="1">
    <citation type="journal article" date="2014" name="Genome Announc.">
        <title>Draft genome sequence of Colletotrichum sublineola, a destructive pathogen of cultivated sorghum.</title>
        <authorList>
            <person name="Baroncelli R."/>
            <person name="Sanz-Martin J.M."/>
            <person name="Rech G.E."/>
            <person name="Sukno S.A."/>
            <person name="Thon M.R."/>
        </authorList>
    </citation>
    <scope>NUCLEOTIDE SEQUENCE [LARGE SCALE GENOMIC DNA]</scope>
    <source>
        <strain evidence="4">TX430BB</strain>
    </source>
</reference>
<dbReference type="EMBL" id="JMSE01000001">
    <property type="protein sequence ID" value="KDN72359.1"/>
    <property type="molecule type" value="Genomic_DNA"/>
</dbReference>
<feature type="compositionally biased region" description="Basic residues" evidence="1">
    <location>
        <begin position="336"/>
        <end position="345"/>
    </location>
</feature>
<dbReference type="AlphaFoldDB" id="A0A066XXE2"/>
<comment type="caution">
    <text evidence="3">The sequence shown here is derived from an EMBL/GenBank/DDBJ whole genome shotgun (WGS) entry which is preliminary data.</text>
</comment>
<dbReference type="STRING" id="1173701.A0A066XXE2"/>
<keyword evidence="4" id="KW-1185">Reference proteome</keyword>
<sequence length="345" mass="39336">MSSSNSSPAVDAGPPGTLARVMRNRWHHVRVHFWAHVCICVFEYLFFSDLFLKTLFLIWLGNHPIVNNRLVFGSLALRYAEPEVAAKLGLAALQSSGDLVVELTLTSLVFLLHYWRSPGQPIPDDRYIVAWGALSHYAALCLLVRELDFTFARHQDQVVEEADGTPEEELTAHKIWSCRVRFLLWGLLVRFSVNVAFELVSDASGSLQCWYTQQGMGFLDWLPPTLRQLPFRVCALGVHCLLRYRLIGWLMEMVDMWVNPEAHEDDENGQEDWDWDGENLDELDDEDLGDDVLEENLDDDDENDDGPAQDADSTGSEGIIGETDEDEDGADYLRVHPPRRPHVRW</sequence>
<dbReference type="OrthoDB" id="4848842at2759"/>